<name>Q1QW61_CHRI1</name>
<dbReference type="PANTHER" id="PTHR33734:SF22">
    <property type="entry name" value="MEMBRANE-BOUND LYTIC MUREIN TRANSGLYCOSYLASE D"/>
    <property type="match status" value="1"/>
</dbReference>
<dbReference type="InterPro" id="IPR006311">
    <property type="entry name" value="TAT_signal"/>
</dbReference>
<protein>
    <submittedName>
        <fullName evidence="3">Lytic transglycosylase</fullName>
    </submittedName>
</protein>
<feature type="chain" id="PRO_5004196463" evidence="1">
    <location>
        <begin position="35"/>
        <end position="445"/>
    </location>
</feature>
<dbReference type="eggNOG" id="COG0741">
    <property type="taxonomic scope" value="Bacteria"/>
</dbReference>
<dbReference type="Pfam" id="PF01464">
    <property type="entry name" value="SLT"/>
    <property type="match status" value="1"/>
</dbReference>
<dbReference type="InterPro" id="IPR018392">
    <property type="entry name" value="LysM"/>
</dbReference>
<dbReference type="Gene3D" id="3.10.350.10">
    <property type="entry name" value="LysM domain"/>
    <property type="match status" value="2"/>
</dbReference>
<evidence type="ECO:0000256" key="1">
    <source>
        <dbReference type="SAM" id="SignalP"/>
    </source>
</evidence>
<dbReference type="GO" id="GO:0008932">
    <property type="term" value="F:lytic endotransglycosylase activity"/>
    <property type="evidence" value="ECO:0007669"/>
    <property type="project" value="TreeGrafter"/>
</dbReference>
<dbReference type="Pfam" id="PF01476">
    <property type="entry name" value="LysM"/>
    <property type="match status" value="2"/>
</dbReference>
<dbReference type="SUPFAM" id="SSF54106">
    <property type="entry name" value="LysM domain"/>
    <property type="match status" value="2"/>
</dbReference>
<reference evidence="3 4" key="1">
    <citation type="journal article" date="2011" name="Stand. Genomic Sci.">
        <title>Complete genome sequence of the halophilic and highly halotolerant Chromohalobacter salexigens type strain (1H11(T)).</title>
        <authorList>
            <person name="Copeland A."/>
            <person name="O'Connor K."/>
            <person name="Lucas S."/>
            <person name="Lapidus A."/>
            <person name="Berry K.W."/>
            <person name="Detter J.C."/>
            <person name="Del Rio T.G."/>
            <person name="Hammon N."/>
            <person name="Dalin E."/>
            <person name="Tice H."/>
            <person name="Pitluck S."/>
            <person name="Bruce D."/>
            <person name="Goodwin L."/>
            <person name="Han C."/>
            <person name="Tapia R."/>
            <person name="Saunders E."/>
            <person name="Schmutz J."/>
            <person name="Brettin T."/>
            <person name="Larimer F."/>
            <person name="Land M."/>
            <person name="Hauser L."/>
            <person name="Vargas C."/>
            <person name="Nieto J.J."/>
            <person name="Kyrpides N.C."/>
            <person name="Ivanova N."/>
            <person name="Goker M."/>
            <person name="Klenk H.P."/>
            <person name="Csonka L.N."/>
            <person name="Woyke T."/>
        </authorList>
    </citation>
    <scope>NUCLEOTIDE SEQUENCE [LARGE SCALE GENOMIC DNA]</scope>
    <source>
        <strain evidence="4">ATCC BAA-138 / DSM 3043 / CIP 106854 / NCIMB 13768 / 1H11</strain>
    </source>
</reference>
<dbReference type="OrthoDB" id="9815002at2"/>
<feature type="domain" description="LysM" evidence="2">
    <location>
        <begin position="337"/>
        <end position="380"/>
    </location>
</feature>
<feature type="signal peptide" evidence="1">
    <location>
        <begin position="1"/>
        <end position="34"/>
    </location>
</feature>
<dbReference type="eggNOG" id="COG1388">
    <property type="taxonomic scope" value="Bacteria"/>
</dbReference>
<keyword evidence="1" id="KW-0732">Signal</keyword>
<dbReference type="Proteomes" id="UP000000239">
    <property type="component" value="Chromosome"/>
</dbReference>
<feature type="domain" description="LysM" evidence="2">
    <location>
        <begin position="396"/>
        <end position="440"/>
    </location>
</feature>
<dbReference type="GeneID" id="95334663"/>
<dbReference type="InterPro" id="IPR008258">
    <property type="entry name" value="Transglycosylase_SLT_dom_1"/>
</dbReference>
<dbReference type="STRING" id="290398.Csal_1945"/>
<evidence type="ECO:0000259" key="2">
    <source>
        <dbReference type="PROSITE" id="PS51782"/>
    </source>
</evidence>
<dbReference type="InterPro" id="IPR036779">
    <property type="entry name" value="LysM_dom_sf"/>
</dbReference>
<dbReference type="HOGENOM" id="CLU_009520_1_4_6"/>
<evidence type="ECO:0000313" key="3">
    <source>
        <dbReference type="EMBL" id="ABE59297.1"/>
    </source>
</evidence>
<dbReference type="SUPFAM" id="SSF53955">
    <property type="entry name" value="Lysozyme-like"/>
    <property type="match status" value="1"/>
</dbReference>
<dbReference type="PROSITE" id="PS51782">
    <property type="entry name" value="LYSM"/>
    <property type="match status" value="2"/>
</dbReference>
<organism evidence="3 4">
    <name type="scientific">Chromohalobacter israelensis (strain ATCC BAA-138 / DSM 3043 / CIP 106854 / NCIMB 13768 / 1H11)</name>
    <name type="common">Chromohalobacter salexigens</name>
    <dbReference type="NCBI Taxonomy" id="290398"/>
    <lineage>
        <taxon>Bacteria</taxon>
        <taxon>Pseudomonadati</taxon>
        <taxon>Pseudomonadota</taxon>
        <taxon>Gammaproteobacteria</taxon>
        <taxon>Oceanospirillales</taxon>
        <taxon>Halomonadaceae</taxon>
        <taxon>Chromohalobacter</taxon>
    </lineage>
</organism>
<dbReference type="RefSeq" id="WP_011507243.1">
    <property type="nucleotide sequence ID" value="NC_007963.1"/>
</dbReference>
<dbReference type="InterPro" id="IPR023346">
    <property type="entry name" value="Lysozyme-like_dom_sf"/>
</dbReference>
<dbReference type="KEGG" id="csa:Csal_1945"/>
<dbReference type="SMART" id="SM00257">
    <property type="entry name" value="LysM"/>
    <property type="match status" value="2"/>
</dbReference>
<dbReference type="PANTHER" id="PTHR33734">
    <property type="entry name" value="LYSM DOMAIN-CONTAINING GPI-ANCHORED PROTEIN 2"/>
    <property type="match status" value="1"/>
</dbReference>
<sequence length="445" mass="48905">MKVRSSRRQALRLGHVALAGGLLLSALSLPAAKAASGEATGTSAATTTFWQALVLQRAPQADAWTRLKQGFGLPHDIQHPRVAKWLDWYAAHPEHVEQVAAKARPWLRWVTRQLEARDMPTEIALLPFIESAYDPTARHPGGASGLWQFMPGTGEAMGLAETWWYDGRRDVVSSTNAALDYLQTLADQWYEGNMELALAAYNAGAGTVNRARERAAAQGKPIDYWHLSLPAQTMDYVPKLLALSAVISDPQRYAIDLPSIPDRPAIARVTAEGQLSLADAAQLADVSEARLQALNPGLRRGATRPDRNAQLIVPADRRQRFLANLDTLPAEKRRTRTHYVVQSGDTLSGIAARHDIPVGVLRRQNGISGNMLRVGQSLVIPGASSRARLASREATQQVRVKPGDSLSRIAARHDVSVDDLTRWNQIQRDDYLQPGQRLTLRTPAR</sequence>
<proteinExistence type="predicted"/>
<dbReference type="PROSITE" id="PS51318">
    <property type="entry name" value="TAT"/>
    <property type="match status" value="1"/>
</dbReference>
<accession>Q1QW61</accession>
<dbReference type="AlphaFoldDB" id="Q1QW61"/>
<gene>
    <name evidence="3" type="ordered locus">Csal_1945</name>
</gene>
<evidence type="ECO:0000313" key="4">
    <source>
        <dbReference type="Proteomes" id="UP000000239"/>
    </source>
</evidence>
<dbReference type="CDD" id="cd00118">
    <property type="entry name" value="LysM"/>
    <property type="match status" value="2"/>
</dbReference>
<dbReference type="CAZy" id="GH23">
    <property type="family name" value="Glycoside Hydrolase Family 23"/>
</dbReference>
<keyword evidence="4" id="KW-1185">Reference proteome</keyword>
<dbReference type="Gene3D" id="1.10.530.10">
    <property type="match status" value="1"/>
</dbReference>
<dbReference type="EMBL" id="CP000285">
    <property type="protein sequence ID" value="ABE59297.1"/>
    <property type="molecule type" value="Genomic_DNA"/>
</dbReference>
<dbReference type="CDD" id="cd16894">
    <property type="entry name" value="MltD-like"/>
    <property type="match status" value="1"/>
</dbReference>